<name>A0A1K0JSQ3_CUPNE</name>
<comment type="similarity">
    <text evidence="1">Belongs to the UPF0065 (bug) family.</text>
</comment>
<dbReference type="PANTHER" id="PTHR42928:SF5">
    <property type="entry name" value="BLR1237 PROTEIN"/>
    <property type="match status" value="1"/>
</dbReference>
<evidence type="ECO:0000313" key="3">
    <source>
        <dbReference type="EMBL" id="SCU83831.1"/>
    </source>
</evidence>
<dbReference type="AlphaFoldDB" id="A0A1K0JSQ3"/>
<feature type="signal peptide" evidence="2">
    <location>
        <begin position="1"/>
        <end position="32"/>
    </location>
</feature>
<evidence type="ECO:0000256" key="1">
    <source>
        <dbReference type="ARBA" id="ARBA00006987"/>
    </source>
</evidence>
<proteinExistence type="inferred from homology"/>
<evidence type="ECO:0000256" key="2">
    <source>
        <dbReference type="SAM" id="SignalP"/>
    </source>
</evidence>
<dbReference type="PANTHER" id="PTHR42928">
    <property type="entry name" value="TRICARBOXYLATE-BINDING PROTEIN"/>
    <property type="match status" value="1"/>
</dbReference>
<dbReference type="Gene3D" id="3.40.190.150">
    <property type="entry name" value="Bordetella uptake gene, domain 1"/>
    <property type="match status" value="1"/>
</dbReference>
<accession>A0A1K0JSQ3</accession>
<sequence length="138" mass="14418">MKRLNLKILCSRSTAIAVMGLTALHAAAQSEAYPTHPIQLVVPSAVAGAADQLARMVSGALSGALKQQVVVINAPGASGVIGVQKVTSAKADGYTVLFGFNQLTTINPHLIPNLRYTNLSVSIVTLRRIGTPADERTT</sequence>
<evidence type="ECO:0008006" key="4">
    <source>
        <dbReference type="Google" id="ProtNLM"/>
    </source>
</evidence>
<dbReference type="RefSeq" id="WP_340527599.1">
    <property type="nucleotide sequence ID" value="NZ_FMSH01000364.1"/>
</dbReference>
<protein>
    <recommendedName>
        <fullName evidence="4">Extra-cytoplasmic solute receptor</fullName>
    </recommendedName>
</protein>
<organism evidence="3">
    <name type="scientific">Cupriavidus necator</name>
    <name type="common">Alcaligenes eutrophus</name>
    <name type="synonym">Ralstonia eutropha</name>
    <dbReference type="NCBI Taxonomy" id="106590"/>
    <lineage>
        <taxon>Bacteria</taxon>
        <taxon>Pseudomonadati</taxon>
        <taxon>Pseudomonadota</taxon>
        <taxon>Betaproteobacteria</taxon>
        <taxon>Burkholderiales</taxon>
        <taxon>Burkholderiaceae</taxon>
        <taxon>Cupriavidus</taxon>
    </lineage>
</organism>
<dbReference type="InterPro" id="IPR005064">
    <property type="entry name" value="BUG"/>
</dbReference>
<reference evidence="3" key="1">
    <citation type="submission" date="2016-09" db="EMBL/GenBank/DDBJ databases">
        <authorList>
            <person name="Capua I."/>
            <person name="De Benedictis P."/>
            <person name="Joannis T."/>
            <person name="Lombin L.H."/>
            <person name="Cattoli G."/>
        </authorList>
    </citation>
    <scope>NUCLEOTIDE SEQUENCE</scope>
    <source>
        <strain evidence="3">B9</strain>
    </source>
</reference>
<dbReference type="EMBL" id="FMSH01000364">
    <property type="protein sequence ID" value="SCU83831.1"/>
    <property type="molecule type" value="Genomic_DNA"/>
</dbReference>
<keyword evidence="2" id="KW-0732">Signal</keyword>
<dbReference type="InterPro" id="IPR042100">
    <property type="entry name" value="Bug_dom1"/>
</dbReference>
<gene>
    <name evidence="3" type="ORF">CNECB9_4260016</name>
</gene>
<feature type="chain" id="PRO_5009664934" description="Extra-cytoplasmic solute receptor" evidence="2">
    <location>
        <begin position="33"/>
        <end position="138"/>
    </location>
</feature>
<dbReference type="Pfam" id="PF03401">
    <property type="entry name" value="TctC"/>
    <property type="match status" value="1"/>
</dbReference>